<keyword evidence="2" id="KW-0732">Signal</keyword>
<evidence type="ECO:0008006" key="5">
    <source>
        <dbReference type="Google" id="ProtNLM"/>
    </source>
</evidence>
<dbReference type="Pfam" id="PF01391">
    <property type="entry name" value="Collagen"/>
    <property type="match status" value="1"/>
</dbReference>
<gene>
    <name evidence="3" type="ORF">Scinn_56300</name>
</gene>
<feature type="signal peptide" evidence="2">
    <location>
        <begin position="1"/>
        <end position="37"/>
    </location>
</feature>
<dbReference type="InterPro" id="IPR008160">
    <property type="entry name" value="Collagen"/>
</dbReference>
<evidence type="ECO:0000256" key="2">
    <source>
        <dbReference type="SAM" id="SignalP"/>
    </source>
</evidence>
<dbReference type="PANTHER" id="PTHR24637:SF421">
    <property type="entry name" value="CUTICLE COLLAGEN DPY-2"/>
    <property type="match status" value="1"/>
</dbReference>
<evidence type="ECO:0000313" key="4">
    <source>
        <dbReference type="Proteomes" id="UP000660554"/>
    </source>
</evidence>
<feature type="chain" id="PRO_5046303925" description="Collagen triple helix repeat-containing protein" evidence="2">
    <location>
        <begin position="38"/>
        <end position="249"/>
    </location>
</feature>
<evidence type="ECO:0000256" key="1">
    <source>
        <dbReference type="SAM" id="MobiDB-lite"/>
    </source>
</evidence>
<organism evidence="3 4">
    <name type="scientific">Streptomyces virginiae</name>
    <name type="common">Streptomyces cinnamonensis</name>
    <dbReference type="NCBI Taxonomy" id="1961"/>
    <lineage>
        <taxon>Bacteria</taxon>
        <taxon>Bacillati</taxon>
        <taxon>Actinomycetota</taxon>
        <taxon>Actinomycetes</taxon>
        <taxon>Kitasatosporales</taxon>
        <taxon>Streptomycetaceae</taxon>
        <taxon>Streptomyces</taxon>
    </lineage>
</organism>
<accession>A0ABQ3NTR2</accession>
<reference evidence="4" key="1">
    <citation type="submission" date="2020-09" db="EMBL/GenBank/DDBJ databases">
        <title>Whole genome shotgun sequence of Streptomyces cinnamonensis NBRC 15873.</title>
        <authorList>
            <person name="Komaki H."/>
            <person name="Tamura T."/>
        </authorList>
    </citation>
    <scope>NUCLEOTIDE SEQUENCE [LARGE SCALE GENOMIC DNA]</scope>
    <source>
        <strain evidence="4">NBRC 15873</strain>
    </source>
</reference>
<proteinExistence type="predicted"/>
<feature type="region of interest" description="Disordered" evidence="1">
    <location>
        <begin position="78"/>
        <end position="149"/>
    </location>
</feature>
<dbReference type="PANTHER" id="PTHR24637">
    <property type="entry name" value="COLLAGEN"/>
    <property type="match status" value="1"/>
</dbReference>
<sequence length="249" mass="24010">MFGPLRNSIPGSLLAKAVTVSTTALSLAGPLSGAAHADIPGANGVYTGCYSRVTGNLRVIDFEAGQRCRTLLGENTVTWNQTGPKGATGATGVTGSTGATGATGNTGAPGATGATGATGDTGAPGATGATGATGNTGATGATGATGPAAPQPILGQFIATQIVRDATLTCATTTVTATNTTCSGPKINGLDIRLAGIEAQAICNAVTGQGFSTASGMGAAATPYVIWTGTAWTLSSAGATPMQNLNCDR</sequence>
<name>A0ABQ3NTR2_STRVG</name>
<comment type="caution">
    <text evidence="3">The sequence shown here is derived from an EMBL/GenBank/DDBJ whole genome shotgun (WGS) entry which is preliminary data.</text>
</comment>
<protein>
    <recommendedName>
        <fullName evidence="5">Collagen triple helix repeat-containing protein</fullName>
    </recommendedName>
</protein>
<keyword evidence="4" id="KW-1185">Reference proteome</keyword>
<dbReference type="EMBL" id="BNDV01000013">
    <property type="protein sequence ID" value="GHI16167.1"/>
    <property type="molecule type" value="Genomic_DNA"/>
</dbReference>
<feature type="compositionally biased region" description="Low complexity" evidence="1">
    <location>
        <begin position="82"/>
        <end position="148"/>
    </location>
</feature>
<dbReference type="Proteomes" id="UP000660554">
    <property type="component" value="Unassembled WGS sequence"/>
</dbReference>
<evidence type="ECO:0000313" key="3">
    <source>
        <dbReference type="EMBL" id="GHI16167.1"/>
    </source>
</evidence>